<dbReference type="AlphaFoldDB" id="A0A9P7MXC8"/>
<accession>A0A9P7MXC8</accession>
<sequence length="159" mass="17989">MLIDLDLAKIRDSGPSGARHQTGTMQFMAVEVLRKTDHTYRHDLESFFYVLLWMCARQAWSNGFAGEQKPPKDSLLRKWEIGSLKYIADAKEGHMTVNSLERIMEEFPEALDVVKPLCFGLRTILFGDTARLVLGTPAGDPDQLYRPIIAAYDEAISKL</sequence>
<dbReference type="PANTHER" id="PTHR38248:SF2">
    <property type="entry name" value="FUNK1 11"/>
    <property type="match status" value="1"/>
</dbReference>
<dbReference type="InterPro" id="IPR011009">
    <property type="entry name" value="Kinase-like_dom_sf"/>
</dbReference>
<dbReference type="PANTHER" id="PTHR38248">
    <property type="entry name" value="FUNK1 6"/>
    <property type="match status" value="1"/>
</dbReference>
<feature type="domain" description="Fungal-type protein kinase" evidence="1">
    <location>
        <begin position="1"/>
        <end position="55"/>
    </location>
</feature>
<protein>
    <recommendedName>
        <fullName evidence="1">Fungal-type protein kinase domain-containing protein</fullName>
    </recommendedName>
</protein>
<name>A0A9P7MXC8_9HYPO</name>
<proteinExistence type="predicted"/>
<dbReference type="SUPFAM" id="SSF56112">
    <property type="entry name" value="Protein kinase-like (PK-like)"/>
    <property type="match status" value="1"/>
</dbReference>
<organism evidence="2 3">
    <name type="scientific">Claviceps arundinis</name>
    <dbReference type="NCBI Taxonomy" id="1623583"/>
    <lineage>
        <taxon>Eukaryota</taxon>
        <taxon>Fungi</taxon>
        <taxon>Dikarya</taxon>
        <taxon>Ascomycota</taxon>
        <taxon>Pezizomycotina</taxon>
        <taxon>Sordariomycetes</taxon>
        <taxon>Hypocreomycetidae</taxon>
        <taxon>Hypocreales</taxon>
        <taxon>Clavicipitaceae</taxon>
        <taxon>Claviceps</taxon>
    </lineage>
</organism>
<dbReference type="Pfam" id="PF17667">
    <property type="entry name" value="Pkinase_fungal"/>
    <property type="match status" value="1"/>
</dbReference>
<comment type="caution">
    <text evidence="2">The sequence shown here is derived from an EMBL/GenBank/DDBJ whole genome shotgun (WGS) entry which is preliminary data.</text>
</comment>
<dbReference type="InterPro" id="IPR040976">
    <property type="entry name" value="Pkinase_fungal"/>
</dbReference>
<dbReference type="EMBL" id="SRPS01000051">
    <property type="protein sequence ID" value="KAG5972063.1"/>
    <property type="molecule type" value="Genomic_DNA"/>
</dbReference>
<dbReference type="Proteomes" id="UP000784919">
    <property type="component" value="Unassembled WGS sequence"/>
</dbReference>
<dbReference type="Gene3D" id="1.10.510.10">
    <property type="entry name" value="Transferase(Phosphotransferase) domain 1"/>
    <property type="match status" value="1"/>
</dbReference>
<reference evidence="2" key="1">
    <citation type="journal article" date="2020" name="bioRxiv">
        <title>Whole genome comparisons of ergot fungi reveals the divergence and evolution of species within the genus Claviceps are the result of varying mechanisms driving genome evolution and host range expansion.</title>
        <authorList>
            <person name="Wyka S.A."/>
            <person name="Mondo S.J."/>
            <person name="Liu M."/>
            <person name="Dettman J."/>
            <person name="Nalam V."/>
            <person name="Broders K.D."/>
        </authorList>
    </citation>
    <scope>NUCLEOTIDE SEQUENCE</scope>
    <source>
        <strain evidence="2">CCC 1102</strain>
    </source>
</reference>
<dbReference type="OrthoDB" id="4960526at2759"/>
<gene>
    <name evidence="2" type="ORF">E4U56_006427</name>
</gene>
<evidence type="ECO:0000259" key="1">
    <source>
        <dbReference type="Pfam" id="PF17667"/>
    </source>
</evidence>
<evidence type="ECO:0000313" key="2">
    <source>
        <dbReference type="EMBL" id="KAG5972063.1"/>
    </source>
</evidence>
<evidence type="ECO:0000313" key="3">
    <source>
        <dbReference type="Proteomes" id="UP000784919"/>
    </source>
</evidence>